<feature type="binding site" evidence="6">
    <location>
        <position position="144"/>
    </location>
    <ligand>
        <name>acetyl-CoA</name>
        <dbReference type="ChEBI" id="CHEBI:57288"/>
    </ligand>
</feature>
<feature type="binding site" evidence="6">
    <location>
        <position position="68"/>
    </location>
    <ligand>
        <name>substrate</name>
    </ligand>
</feature>
<dbReference type="InterPro" id="IPR020019">
    <property type="entry name" value="AcTrfase_PglD-like"/>
</dbReference>
<feature type="binding site" evidence="6">
    <location>
        <begin position="32"/>
        <end position="33"/>
    </location>
    <ligand>
        <name>substrate</name>
    </ligand>
</feature>
<protein>
    <submittedName>
        <fullName evidence="9">Acetyltransferase</fullName>
    </submittedName>
</protein>
<dbReference type="Gene3D" id="3.40.50.20">
    <property type="match status" value="1"/>
</dbReference>
<evidence type="ECO:0000256" key="1">
    <source>
        <dbReference type="ARBA" id="ARBA00007274"/>
    </source>
</evidence>
<evidence type="ECO:0000313" key="9">
    <source>
        <dbReference type="EMBL" id="RIY40119.1"/>
    </source>
</evidence>
<dbReference type="InterPro" id="IPR050179">
    <property type="entry name" value="Trans_hexapeptide_repeat"/>
</dbReference>
<dbReference type="PROSITE" id="PS00101">
    <property type="entry name" value="HEXAPEP_TRANSFERASES"/>
    <property type="match status" value="1"/>
</dbReference>
<feature type="domain" description="PglD N-terminal" evidence="7">
    <location>
        <begin position="3"/>
        <end position="80"/>
    </location>
</feature>
<evidence type="ECO:0000256" key="2">
    <source>
        <dbReference type="ARBA" id="ARBA00022679"/>
    </source>
</evidence>
<comment type="caution">
    <text evidence="9">The sequence shown here is derived from an EMBL/GenBank/DDBJ whole genome shotgun (WGS) entry which is preliminary data.</text>
</comment>
<keyword evidence="11" id="KW-1185">Reference proteome</keyword>
<dbReference type="Pfam" id="PF00132">
    <property type="entry name" value="Hexapep"/>
    <property type="match status" value="1"/>
</dbReference>
<feature type="binding site" evidence="6">
    <location>
        <begin position="10"/>
        <end position="12"/>
    </location>
    <ligand>
        <name>substrate</name>
    </ligand>
</feature>
<evidence type="ECO:0000259" key="7">
    <source>
        <dbReference type="Pfam" id="PF17836"/>
    </source>
</evidence>
<dbReference type="InterPro" id="IPR011004">
    <property type="entry name" value="Trimer_LpxA-like_sf"/>
</dbReference>
<dbReference type="Proteomes" id="UP000266483">
    <property type="component" value="Unassembled WGS sequence"/>
</dbReference>
<evidence type="ECO:0000313" key="11">
    <source>
        <dbReference type="Proteomes" id="UP000266483"/>
    </source>
</evidence>
<keyword evidence="3" id="KW-0677">Repeat</keyword>
<evidence type="ECO:0000256" key="3">
    <source>
        <dbReference type="ARBA" id="ARBA00022737"/>
    </source>
</evidence>
<comment type="similarity">
    <text evidence="1">Belongs to the transferase hexapeptide repeat family.</text>
</comment>
<dbReference type="AlphaFoldDB" id="A0A3A1YS86"/>
<dbReference type="GO" id="GO:0016746">
    <property type="term" value="F:acyltransferase activity"/>
    <property type="evidence" value="ECO:0007669"/>
    <property type="project" value="UniProtKB-KW"/>
</dbReference>
<feature type="site" description="Increases basicity of active site His" evidence="5">
    <location>
        <position position="136"/>
    </location>
</feature>
<dbReference type="Pfam" id="PF17836">
    <property type="entry name" value="PglD_N"/>
    <property type="match status" value="1"/>
</dbReference>
<dbReference type="Proteomes" id="UP000266206">
    <property type="component" value="Unassembled WGS sequence"/>
</dbReference>
<dbReference type="PANTHER" id="PTHR43300:SF7">
    <property type="entry name" value="UDP-N-ACETYLBACILLOSAMINE N-ACETYLTRANSFERASE"/>
    <property type="match status" value="1"/>
</dbReference>
<evidence type="ECO:0000256" key="5">
    <source>
        <dbReference type="PIRSR" id="PIRSR620019-1"/>
    </source>
</evidence>
<evidence type="ECO:0000256" key="6">
    <source>
        <dbReference type="PIRSR" id="PIRSR620019-2"/>
    </source>
</evidence>
<dbReference type="SUPFAM" id="SSF51161">
    <property type="entry name" value="Trimeric LpxA-like enzymes"/>
    <property type="match status" value="1"/>
</dbReference>
<dbReference type="NCBIfam" id="TIGR03570">
    <property type="entry name" value="NeuD_NnaD"/>
    <property type="match status" value="1"/>
</dbReference>
<dbReference type="InterPro" id="IPR001451">
    <property type="entry name" value="Hexapep"/>
</dbReference>
<sequence>MKRLALLGASGHGKVVADLAGQCGWERIEFFDDCWPARAGHGAWPIVGNSESLLSRSSEYDGVLVSIGDCRTRWEFHEKLLAGNAPLVSIVHPSAQISGYASLGVGSVVMPCAAINIDASVGHACIVNTGATVDHDCALADAVHVSPGAHLSGAVTVGQGVWIGAGAVVKQNIVIGAWAVVGAGAVVLKPVAEKTTVVGNPARSLV</sequence>
<dbReference type="RefSeq" id="WP_119441763.1">
    <property type="nucleotide sequence ID" value="NZ_CP170494.1"/>
</dbReference>
<evidence type="ECO:0000256" key="4">
    <source>
        <dbReference type="ARBA" id="ARBA00023315"/>
    </source>
</evidence>
<keyword evidence="4" id="KW-0012">Acyltransferase</keyword>
<keyword evidence="2 9" id="KW-0808">Transferase</keyword>
<dbReference type="OrthoDB" id="9794407at2"/>
<dbReference type="PANTHER" id="PTHR43300">
    <property type="entry name" value="ACETYLTRANSFERASE"/>
    <property type="match status" value="1"/>
</dbReference>
<reference evidence="10 11" key="1">
    <citation type="submission" date="2017-08" db="EMBL/GenBank/DDBJ databases">
        <title>Pusillimonas indicus sp. nov., a member of the family Alcaligenaceae isolated from surface seawater.</title>
        <authorList>
            <person name="Li J."/>
        </authorList>
    </citation>
    <scope>NUCLEOTIDE SEQUENCE [LARGE SCALE GENOMIC DNA]</scope>
    <source>
        <strain evidence="8 11">17-4A</strain>
        <strain evidence="9 10">L52-1-41</strain>
    </source>
</reference>
<evidence type="ECO:0000313" key="10">
    <source>
        <dbReference type="Proteomes" id="UP000266206"/>
    </source>
</evidence>
<accession>A0A3A1YS86</accession>
<name>A0A3A1YS86_9BURK</name>
<dbReference type="EMBL" id="NQOU01000002">
    <property type="protein sequence ID" value="RII83385.1"/>
    <property type="molecule type" value="Genomic_DNA"/>
</dbReference>
<dbReference type="CDD" id="cd03360">
    <property type="entry name" value="LbH_AT_putative"/>
    <property type="match status" value="1"/>
</dbReference>
<dbReference type="InterPro" id="IPR018357">
    <property type="entry name" value="Hexapep_transf_CS"/>
</dbReference>
<proteinExistence type="inferred from homology"/>
<dbReference type="InterPro" id="IPR041561">
    <property type="entry name" value="PglD_N"/>
</dbReference>
<dbReference type="EMBL" id="NQYH01000011">
    <property type="protein sequence ID" value="RIY40119.1"/>
    <property type="molecule type" value="Genomic_DNA"/>
</dbReference>
<feature type="active site" description="Proton acceptor" evidence="5">
    <location>
        <position position="135"/>
    </location>
</feature>
<organism evidence="9 10">
    <name type="scientific">Neopusillimonas maritima</name>
    <dbReference type="NCBI Taxonomy" id="2026239"/>
    <lineage>
        <taxon>Bacteria</taxon>
        <taxon>Pseudomonadati</taxon>
        <taxon>Pseudomonadota</taxon>
        <taxon>Betaproteobacteria</taxon>
        <taxon>Burkholderiales</taxon>
        <taxon>Alcaligenaceae</taxon>
        <taxon>Neopusillimonas</taxon>
    </lineage>
</organism>
<gene>
    <name evidence="8" type="ORF">CJO09_07245</name>
    <name evidence="9" type="ORF">CJP73_12300</name>
</gene>
<dbReference type="Gene3D" id="2.160.10.10">
    <property type="entry name" value="Hexapeptide repeat proteins"/>
    <property type="match status" value="1"/>
</dbReference>
<evidence type="ECO:0000313" key="8">
    <source>
        <dbReference type="EMBL" id="RII83385.1"/>
    </source>
</evidence>